<dbReference type="GO" id="GO:0035091">
    <property type="term" value="F:phosphatidylinositol binding"/>
    <property type="evidence" value="ECO:0007669"/>
    <property type="project" value="InterPro"/>
</dbReference>
<evidence type="ECO:0000256" key="1">
    <source>
        <dbReference type="SAM" id="Phobius"/>
    </source>
</evidence>
<dbReference type="CDD" id="cd06093">
    <property type="entry name" value="PX_domain"/>
    <property type="match status" value="1"/>
</dbReference>
<feature type="transmembrane region" description="Helical" evidence="1">
    <location>
        <begin position="26"/>
        <end position="49"/>
    </location>
</feature>
<sequence>MDKQTVPTFLKPAVWSSRYGAPWNRMLWFVLTCTIGANFYTLAITGYVVQDATFAEYTIQVKCGSDTWVVNRRFREFVDLWNEYEAASLAATPPKSFLCFRDLSEDYLSERRRVLEECLWDLLQLSSMGEIDAIKEFLDLVKDARY</sequence>
<accession>A0A418AGS5</accession>
<dbReference type="Pfam" id="PF00787">
    <property type="entry name" value="PX"/>
    <property type="match status" value="1"/>
</dbReference>
<dbReference type="VEuPathDB" id="FungiDB:H310_13997"/>
<proteinExistence type="predicted"/>
<keyword evidence="1" id="KW-0472">Membrane</keyword>
<gene>
    <name evidence="3" type="ORF">DYB32_010106</name>
</gene>
<evidence type="ECO:0000313" key="3">
    <source>
        <dbReference type="EMBL" id="RHY20124.1"/>
    </source>
</evidence>
<reference evidence="3 4" key="1">
    <citation type="submission" date="2018-08" db="EMBL/GenBank/DDBJ databases">
        <title>Aphanomyces genome sequencing and annotation.</title>
        <authorList>
            <person name="Minardi D."/>
            <person name="Oidtmann B."/>
            <person name="Van Der Giezen M."/>
            <person name="Studholme D.J."/>
        </authorList>
    </citation>
    <scope>NUCLEOTIDE SEQUENCE [LARGE SCALE GENOMIC DNA]</scope>
    <source>
        <strain evidence="3 4">NJM0002</strain>
    </source>
</reference>
<protein>
    <recommendedName>
        <fullName evidence="2">PX domain-containing protein</fullName>
    </recommendedName>
</protein>
<dbReference type="InterPro" id="IPR001683">
    <property type="entry name" value="PX_dom"/>
</dbReference>
<evidence type="ECO:0000259" key="2">
    <source>
        <dbReference type="PROSITE" id="PS50195"/>
    </source>
</evidence>
<dbReference type="SUPFAM" id="SSF64268">
    <property type="entry name" value="PX domain"/>
    <property type="match status" value="1"/>
</dbReference>
<feature type="domain" description="PX" evidence="2">
    <location>
        <begin position="35"/>
        <end position="145"/>
    </location>
</feature>
<comment type="caution">
    <text evidence="3">The sequence shown here is derived from an EMBL/GenBank/DDBJ whole genome shotgun (WGS) entry which is preliminary data.</text>
</comment>
<dbReference type="PROSITE" id="PS50195">
    <property type="entry name" value="PX"/>
    <property type="match status" value="1"/>
</dbReference>
<dbReference type="Proteomes" id="UP000285060">
    <property type="component" value="Unassembled WGS sequence"/>
</dbReference>
<organism evidence="3 4">
    <name type="scientific">Aphanomyces invadans</name>
    <dbReference type="NCBI Taxonomy" id="157072"/>
    <lineage>
        <taxon>Eukaryota</taxon>
        <taxon>Sar</taxon>
        <taxon>Stramenopiles</taxon>
        <taxon>Oomycota</taxon>
        <taxon>Saprolegniomycetes</taxon>
        <taxon>Saprolegniales</taxon>
        <taxon>Verrucalvaceae</taxon>
        <taxon>Aphanomyces</taxon>
    </lineage>
</organism>
<dbReference type="EMBL" id="QUSY01002737">
    <property type="protein sequence ID" value="RHY20124.1"/>
    <property type="molecule type" value="Genomic_DNA"/>
</dbReference>
<evidence type="ECO:0000313" key="4">
    <source>
        <dbReference type="Proteomes" id="UP000285060"/>
    </source>
</evidence>
<dbReference type="InterPro" id="IPR036871">
    <property type="entry name" value="PX_dom_sf"/>
</dbReference>
<dbReference type="Gene3D" id="3.30.1520.10">
    <property type="entry name" value="Phox-like domain"/>
    <property type="match status" value="1"/>
</dbReference>
<name>A0A418AGS5_9STRA</name>
<keyword evidence="4" id="KW-1185">Reference proteome</keyword>
<keyword evidence="1" id="KW-0812">Transmembrane</keyword>
<dbReference type="AlphaFoldDB" id="A0A418AGS5"/>
<keyword evidence="1" id="KW-1133">Transmembrane helix</keyword>